<evidence type="ECO:0000313" key="2">
    <source>
        <dbReference type="Proteomes" id="UP000494106"/>
    </source>
</evidence>
<protein>
    <submittedName>
        <fullName evidence="1">Uncharacterized protein</fullName>
    </submittedName>
</protein>
<accession>A0A8S0Z2S5</accession>
<dbReference type="AlphaFoldDB" id="A0A8S0Z2S5"/>
<reference evidence="1 2" key="1">
    <citation type="submission" date="2020-04" db="EMBL/GenBank/DDBJ databases">
        <authorList>
            <person name="Wallbank WR R."/>
            <person name="Pardo Diaz C."/>
            <person name="Kozak K."/>
            <person name="Martin S."/>
            <person name="Jiggins C."/>
            <person name="Moest M."/>
            <person name="Warren A I."/>
            <person name="Byers J.R.P. K."/>
            <person name="Montejo-Kovacevich G."/>
            <person name="Yen C E."/>
        </authorList>
    </citation>
    <scope>NUCLEOTIDE SEQUENCE [LARGE SCALE GENOMIC DNA]</scope>
</reference>
<organism evidence="1 2">
    <name type="scientific">Arctia plantaginis</name>
    <name type="common">Wood tiger moth</name>
    <name type="synonym">Phalaena plantaginis</name>
    <dbReference type="NCBI Taxonomy" id="874455"/>
    <lineage>
        <taxon>Eukaryota</taxon>
        <taxon>Metazoa</taxon>
        <taxon>Ecdysozoa</taxon>
        <taxon>Arthropoda</taxon>
        <taxon>Hexapoda</taxon>
        <taxon>Insecta</taxon>
        <taxon>Pterygota</taxon>
        <taxon>Neoptera</taxon>
        <taxon>Endopterygota</taxon>
        <taxon>Lepidoptera</taxon>
        <taxon>Glossata</taxon>
        <taxon>Ditrysia</taxon>
        <taxon>Noctuoidea</taxon>
        <taxon>Erebidae</taxon>
        <taxon>Arctiinae</taxon>
        <taxon>Arctia</taxon>
    </lineage>
</organism>
<dbReference type="EMBL" id="CADEBC010000232">
    <property type="protein sequence ID" value="CAB3226942.1"/>
    <property type="molecule type" value="Genomic_DNA"/>
</dbReference>
<name>A0A8S0Z2S5_ARCPL</name>
<sequence>MARTLKKDPDNNTIRVTYMRYRNFCNKLLKNIKTAYEKEQFQKAKNNPKATWKIFRSVTGTGVNTVSPNELLKSSYDEKSSVNIINEFFVGLGKTLSEKFLNSTSNLKIAMKL</sequence>
<evidence type="ECO:0000313" key="1">
    <source>
        <dbReference type="EMBL" id="CAB3226942.1"/>
    </source>
</evidence>
<comment type="caution">
    <text evidence="1">The sequence shown here is derived from an EMBL/GenBank/DDBJ whole genome shotgun (WGS) entry which is preliminary data.</text>
</comment>
<dbReference type="OrthoDB" id="445826at2759"/>
<dbReference type="Proteomes" id="UP000494106">
    <property type="component" value="Unassembled WGS sequence"/>
</dbReference>
<keyword evidence="2" id="KW-1185">Reference proteome</keyword>
<proteinExistence type="predicted"/>
<gene>
    <name evidence="1" type="ORF">APLA_LOCUS3155</name>
</gene>